<dbReference type="PANTHER" id="PTHR43833">
    <property type="entry name" value="POTASSIUM CHANNEL PROTEIN 2-RELATED-RELATED"/>
    <property type="match status" value="1"/>
</dbReference>
<dbReference type="Pfam" id="PF02080">
    <property type="entry name" value="TrkA_C"/>
    <property type="match status" value="1"/>
</dbReference>
<name>A0A398BJJ2_9BACI</name>
<dbReference type="SUPFAM" id="SSF51735">
    <property type="entry name" value="NAD(P)-binding Rossmann-fold domains"/>
    <property type="match status" value="1"/>
</dbReference>
<organism evidence="3 4">
    <name type="scientific">Peribacillus asahii</name>
    <dbReference type="NCBI Taxonomy" id="228899"/>
    <lineage>
        <taxon>Bacteria</taxon>
        <taxon>Bacillati</taxon>
        <taxon>Bacillota</taxon>
        <taxon>Bacilli</taxon>
        <taxon>Bacillales</taxon>
        <taxon>Bacillaceae</taxon>
        <taxon>Peribacillus</taxon>
    </lineage>
</organism>
<dbReference type="Pfam" id="PF02254">
    <property type="entry name" value="TrkA_N"/>
    <property type="match status" value="1"/>
</dbReference>
<accession>A0A398BJJ2</accession>
<evidence type="ECO:0000313" key="3">
    <source>
        <dbReference type="EMBL" id="RID87626.1"/>
    </source>
</evidence>
<dbReference type="GO" id="GO:0008324">
    <property type="term" value="F:monoatomic cation transmembrane transporter activity"/>
    <property type="evidence" value="ECO:0007669"/>
    <property type="project" value="InterPro"/>
</dbReference>
<dbReference type="InterPro" id="IPR036721">
    <property type="entry name" value="RCK_C_sf"/>
</dbReference>
<dbReference type="Gene3D" id="3.30.70.1450">
    <property type="entry name" value="Regulator of K+ conductance, C-terminal domain"/>
    <property type="match status" value="1"/>
</dbReference>
<dbReference type="AlphaFoldDB" id="A0A398BJJ2"/>
<dbReference type="InterPro" id="IPR003148">
    <property type="entry name" value="RCK_N"/>
</dbReference>
<comment type="caution">
    <text evidence="3">The sequence shown here is derived from an EMBL/GenBank/DDBJ whole genome shotgun (WGS) entry which is preliminary data.</text>
</comment>
<reference evidence="3 4" key="1">
    <citation type="submission" date="2018-08" db="EMBL/GenBank/DDBJ databases">
        <title>Bacillus jemisoniae sp. nov., Bacillus chryseoplanitiae sp. nov., Bacillus resnikiae sp. nov., and Bacillus frankliniae sp. nov., isolated from Viking spacecraft and associated surfaces.</title>
        <authorList>
            <person name="Seuylemezian A."/>
            <person name="Vaishampayan P."/>
        </authorList>
    </citation>
    <scope>NUCLEOTIDE SEQUENCE [LARGE SCALE GENOMIC DNA]</scope>
    <source>
        <strain evidence="3 4">MA001</strain>
    </source>
</reference>
<evidence type="ECO:0000259" key="2">
    <source>
        <dbReference type="PROSITE" id="PS51202"/>
    </source>
</evidence>
<dbReference type="GO" id="GO:0006813">
    <property type="term" value="P:potassium ion transport"/>
    <property type="evidence" value="ECO:0007669"/>
    <property type="project" value="InterPro"/>
</dbReference>
<dbReference type="InterPro" id="IPR036291">
    <property type="entry name" value="NAD(P)-bd_dom_sf"/>
</dbReference>
<keyword evidence="4" id="KW-1185">Reference proteome</keyword>
<protein>
    <submittedName>
        <fullName evidence="3">TrkA family potassium uptake protein</fullName>
    </submittedName>
</protein>
<dbReference type="PANTHER" id="PTHR43833:SF7">
    <property type="entry name" value="KTR SYSTEM POTASSIUM UPTAKE PROTEIN C"/>
    <property type="match status" value="1"/>
</dbReference>
<dbReference type="PROSITE" id="PS51201">
    <property type="entry name" value="RCK_N"/>
    <property type="match status" value="1"/>
</dbReference>
<dbReference type="InterPro" id="IPR050721">
    <property type="entry name" value="Trk_Ktr_HKT_K-transport"/>
</dbReference>
<proteinExistence type="predicted"/>
<sequence length="226" mass="24569">MFGGVTVKKVFAVIGLGRFGGSIVRTLAQEGMEVLAIDADEDRVNEFAKIASHAIVGDTTDENVLKSIGISNFDHVIVAIGENIQASILTTLMLKELGVDHVTVKAQNDYHEKVLRKIGADTVVHPERDMGRRIAHNIVSNNILDYLELSEDHSIVEIVASEKMSGKSIFDLNIRARYGLNIVAIKRGTNINVSPQAHDAINAGDILIVVGADTDISRFERKLCGV</sequence>
<dbReference type="SUPFAM" id="SSF116726">
    <property type="entry name" value="TrkA C-terminal domain-like"/>
    <property type="match status" value="1"/>
</dbReference>
<dbReference type="InterPro" id="IPR006037">
    <property type="entry name" value="RCK_C"/>
</dbReference>
<gene>
    <name evidence="3" type="ORF">D1953_05425</name>
</gene>
<evidence type="ECO:0000313" key="4">
    <source>
        <dbReference type="Proteomes" id="UP000266016"/>
    </source>
</evidence>
<feature type="domain" description="RCK C-terminal" evidence="2">
    <location>
        <begin position="141"/>
        <end position="225"/>
    </location>
</feature>
<dbReference type="Proteomes" id="UP000266016">
    <property type="component" value="Unassembled WGS sequence"/>
</dbReference>
<dbReference type="EMBL" id="QWVS01000011">
    <property type="protein sequence ID" value="RID87626.1"/>
    <property type="molecule type" value="Genomic_DNA"/>
</dbReference>
<feature type="domain" description="RCK N-terminal" evidence="1">
    <location>
        <begin position="8"/>
        <end position="124"/>
    </location>
</feature>
<dbReference type="Gene3D" id="3.40.50.720">
    <property type="entry name" value="NAD(P)-binding Rossmann-like Domain"/>
    <property type="match status" value="1"/>
</dbReference>
<dbReference type="PROSITE" id="PS51202">
    <property type="entry name" value="RCK_C"/>
    <property type="match status" value="1"/>
</dbReference>
<evidence type="ECO:0000259" key="1">
    <source>
        <dbReference type="PROSITE" id="PS51201"/>
    </source>
</evidence>